<organism evidence="1 2">
    <name type="scientific">Candidatus Propionivibrio dominans</name>
    <dbReference type="NCBI Taxonomy" id="2954373"/>
    <lineage>
        <taxon>Bacteria</taxon>
        <taxon>Pseudomonadati</taxon>
        <taxon>Pseudomonadota</taxon>
        <taxon>Betaproteobacteria</taxon>
        <taxon>Rhodocyclales</taxon>
        <taxon>Rhodocyclaceae</taxon>
        <taxon>Propionivibrio</taxon>
    </lineage>
</organism>
<accession>A0A9D7FF37</accession>
<proteinExistence type="predicted"/>
<sequence>MLLLCTVLAPSASAAPNDSQLWQAVARGGHVLLMRHARAPGGGDPAGFRLDECATQRNLDSEGQDQARRIGDAFRRAGVTRAQVFSSRWCRCLETGRLLALGKVTPLPALDSFFSNPEREREQTSEVLAWIKAADLSTPLVLVTHQVNITSLTGVFPGSGEIVVTRPMPDGKLHVVGRLNHD</sequence>
<dbReference type="InterPro" id="IPR029033">
    <property type="entry name" value="His_PPase_superfam"/>
</dbReference>
<name>A0A9D7FF37_9RHOO</name>
<dbReference type="EMBL" id="JADJNC010000020">
    <property type="protein sequence ID" value="MBK7423915.1"/>
    <property type="molecule type" value="Genomic_DNA"/>
</dbReference>
<gene>
    <name evidence="1" type="ORF">IPJ48_12870</name>
</gene>
<comment type="caution">
    <text evidence="1">The sequence shown here is derived from an EMBL/GenBank/DDBJ whole genome shotgun (WGS) entry which is preliminary data.</text>
</comment>
<dbReference type="Gene3D" id="3.40.50.1240">
    <property type="entry name" value="Phosphoglycerate mutase-like"/>
    <property type="match status" value="1"/>
</dbReference>
<dbReference type="CDD" id="cd07040">
    <property type="entry name" value="HP"/>
    <property type="match status" value="1"/>
</dbReference>
<evidence type="ECO:0000313" key="1">
    <source>
        <dbReference type="EMBL" id="MBK7423915.1"/>
    </source>
</evidence>
<reference evidence="1" key="1">
    <citation type="submission" date="2020-10" db="EMBL/GenBank/DDBJ databases">
        <title>Connecting structure to function with the recovery of over 1000 high-quality activated sludge metagenome-assembled genomes encoding full-length rRNA genes using long-read sequencing.</title>
        <authorList>
            <person name="Singleton C.M."/>
            <person name="Petriglieri F."/>
            <person name="Kristensen J.M."/>
            <person name="Kirkegaard R.H."/>
            <person name="Michaelsen T.Y."/>
            <person name="Andersen M.H."/>
            <person name="Karst S.M."/>
            <person name="Dueholm M.S."/>
            <person name="Nielsen P.H."/>
            <person name="Albertsen M."/>
        </authorList>
    </citation>
    <scope>NUCLEOTIDE SEQUENCE</scope>
    <source>
        <strain evidence="1">EsbW_18-Q3-R4-48_MAXAC.044</strain>
    </source>
</reference>
<dbReference type="Proteomes" id="UP000886602">
    <property type="component" value="Unassembled WGS sequence"/>
</dbReference>
<dbReference type="AlphaFoldDB" id="A0A9D7FF37"/>
<protein>
    <submittedName>
        <fullName evidence="1">Histidine phosphatase family protein</fullName>
    </submittedName>
</protein>
<dbReference type="SUPFAM" id="SSF53254">
    <property type="entry name" value="Phosphoglycerate mutase-like"/>
    <property type="match status" value="1"/>
</dbReference>
<evidence type="ECO:0000313" key="2">
    <source>
        <dbReference type="Proteomes" id="UP000886602"/>
    </source>
</evidence>